<dbReference type="SMART" id="SM00256">
    <property type="entry name" value="FBOX"/>
    <property type="match status" value="1"/>
</dbReference>
<proteinExistence type="predicted"/>
<feature type="domain" description="F-box" evidence="1">
    <location>
        <begin position="10"/>
        <end position="56"/>
    </location>
</feature>
<protein>
    <recommendedName>
        <fullName evidence="1">F-box domain-containing protein</fullName>
    </recommendedName>
</protein>
<evidence type="ECO:0000313" key="3">
    <source>
        <dbReference type="Proteomes" id="UP001375240"/>
    </source>
</evidence>
<dbReference type="Proteomes" id="UP001375240">
    <property type="component" value="Unassembled WGS sequence"/>
</dbReference>
<organism evidence="2 3">
    <name type="scientific">Orbilia brochopaga</name>
    <dbReference type="NCBI Taxonomy" id="3140254"/>
    <lineage>
        <taxon>Eukaryota</taxon>
        <taxon>Fungi</taxon>
        <taxon>Dikarya</taxon>
        <taxon>Ascomycota</taxon>
        <taxon>Pezizomycotina</taxon>
        <taxon>Orbiliomycetes</taxon>
        <taxon>Orbiliales</taxon>
        <taxon>Orbiliaceae</taxon>
        <taxon>Orbilia</taxon>
    </lineage>
</organism>
<dbReference type="Gene3D" id="1.20.1280.50">
    <property type="match status" value="1"/>
</dbReference>
<dbReference type="SUPFAM" id="SSF81383">
    <property type="entry name" value="F-box domain"/>
    <property type="match status" value="1"/>
</dbReference>
<evidence type="ECO:0000313" key="2">
    <source>
        <dbReference type="EMBL" id="KAK6359228.1"/>
    </source>
</evidence>
<gene>
    <name evidence="2" type="ORF">TWF696_000392</name>
</gene>
<comment type="caution">
    <text evidence="2">The sequence shown here is derived from an EMBL/GenBank/DDBJ whole genome shotgun (WGS) entry which is preliminary data.</text>
</comment>
<dbReference type="Pfam" id="PF12937">
    <property type="entry name" value="F-box-like"/>
    <property type="match status" value="1"/>
</dbReference>
<dbReference type="InterPro" id="IPR001810">
    <property type="entry name" value="F-box_dom"/>
</dbReference>
<dbReference type="EMBL" id="JAVHNQ010000001">
    <property type="protein sequence ID" value="KAK6359228.1"/>
    <property type="molecule type" value="Genomic_DNA"/>
</dbReference>
<dbReference type="AlphaFoldDB" id="A0AAV9VBI4"/>
<reference evidence="2 3" key="1">
    <citation type="submission" date="2019-10" db="EMBL/GenBank/DDBJ databases">
        <authorList>
            <person name="Palmer J.M."/>
        </authorList>
    </citation>
    <scope>NUCLEOTIDE SEQUENCE [LARGE SCALE GENOMIC DNA]</scope>
    <source>
        <strain evidence="2 3">TWF696</strain>
    </source>
</reference>
<name>A0AAV9VBI4_9PEZI</name>
<evidence type="ECO:0000259" key="1">
    <source>
        <dbReference type="PROSITE" id="PS50181"/>
    </source>
</evidence>
<accession>A0AAV9VBI4</accession>
<dbReference type="InterPro" id="IPR036047">
    <property type="entry name" value="F-box-like_dom_sf"/>
</dbReference>
<sequence length="220" mass="24548">MHATFIPESMSRITSMPIELQEQILSYLSWDDHFRCLQVCTLWEALIPSSPLLKASRYTPCADPNANSAIHNIFTTGGVSCFFKEDGRFRLVLPPTSGDPCAAAITADRTVTASEFLLLEEPLFRPAKRAERVSEPFYDLYIWGVPVCGDQMLKTPWELVDGATIEDGYVRLSVKAFLQWLGQLVGPEAGFSMAGQDPGGQRVEFLCHEDVPWMMGIRAL</sequence>
<dbReference type="PROSITE" id="PS50181">
    <property type="entry name" value="FBOX"/>
    <property type="match status" value="1"/>
</dbReference>
<keyword evidence="3" id="KW-1185">Reference proteome</keyword>